<name>A0ABW1F4N1_9ACTN</name>
<evidence type="ECO:0000313" key="2">
    <source>
        <dbReference type="Proteomes" id="UP001596067"/>
    </source>
</evidence>
<sequence>MKTWIDDLPQVPFPYRDLPPGGEWMTREEAAARLGVGEYHLNALTHGTRRIDLVRTTGPELALTRASVEAEKRWRDTANVGQKAWRLVKDLLKAL</sequence>
<proteinExistence type="predicted"/>
<dbReference type="Proteomes" id="UP001596067">
    <property type="component" value="Unassembled WGS sequence"/>
</dbReference>
<protein>
    <recommendedName>
        <fullName evidence="3">DNA-binding protein</fullName>
    </recommendedName>
</protein>
<gene>
    <name evidence="1" type="ORF">ACFP0N_29695</name>
</gene>
<evidence type="ECO:0008006" key="3">
    <source>
        <dbReference type="Google" id="ProtNLM"/>
    </source>
</evidence>
<dbReference type="EMBL" id="JBHSOD010000052">
    <property type="protein sequence ID" value="MFC5889151.1"/>
    <property type="molecule type" value="Genomic_DNA"/>
</dbReference>
<accession>A0ABW1F4N1</accession>
<evidence type="ECO:0000313" key="1">
    <source>
        <dbReference type="EMBL" id="MFC5889151.1"/>
    </source>
</evidence>
<organism evidence="1 2">
    <name type="scientific">Kitasatospora aburaviensis</name>
    <dbReference type="NCBI Taxonomy" id="67265"/>
    <lineage>
        <taxon>Bacteria</taxon>
        <taxon>Bacillati</taxon>
        <taxon>Actinomycetota</taxon>
        <taxon>Actinomycetes</taxon>
        <taxon>Kitasatosporales</taxon>
        <taxon>Streptomycetaceae</taxon>
        <taxon>Kitasatospora</taxon>
    </lineage>
</organism>
<reference evidence="2" key="1">
    <citation type="journal article" date="2019" name="Int. J. Syst. Evol. Microbiol.">
        <title>The Global Catalogue of Microorganisms (GCM) 10K type strain sequencing project: providing services to taxonomists for standard genome sequencing and annotation.</title>
        <authorList>
            <consortium name="The Broad Institute Genomics Platform"/>
            <consortium name="The Broad Institute Genome Sequencing Center for Infectious Disease"/>
            <person name="Wu L."/>
            <person name="Ma J."/>
        </authorList>
    </citation>
    <scope>NUCLEOTIDE SEQUENCE [LARGE SCALE GENOMIC DNA]</scope>
    <source>
        <strain evidence="2">CGMCC 4.1469</strain>
    </source>
</reference>
<comment type="caution">
    <text evidence="1">The sequence shown here is derived from an EMBL/GenBank/DDBJ whole genome shotgun (WGS) entry which is preliminary data.</text>
</comment>
<keyword evidence="2" id="KW-1185">Reference proteome</keyword>
<dbReference type="RefSeq" id="WP_345328234.1">
    <property type="nucleotide sequence ID" value="NZ_BAAAVH010000016.1"/>
</dbReference>